<dbReference type="SUPFAM" id="SSF50475">
    <property type="entry name" value="FMN-binding split barrel"/>
    <property type="match status" value="1"/>
</dbReference>
<evidence type="ECO:0000259" key="1">
    <source>
        <dbReference type="Pfam" id="PF01243"/>
    </source>
</evidence>
<dbReference type="Pfam" id="PF01243">
    <property type="entry name" value="PNPOx_N"/>
    <property type="match status" value="1"/>
</dbReference>
<dbReference type="AlphaFoldDB" id="A0A0M2SQ38"/>
<dbReference type="RefSeq" id="WP_046513801.1">
    <property type="nucleotide sequence ID" value="NZ_LAYZ01000002.1"/>
</dbReference>
<evidence type="ECO:0000313" key="2">
    <source>
        <dbReference type="EMBL" id="KKK35067.1"/>
    </source>
</evidence>
<feature type="domain" description="Pyridoxamine 5'-phosphate oxidase N-terminal" evidence="1">
    <location>
        <begin position="6"/>
        <end position="130"/>
    </location>
</feature>
<reference evidence="2 3" key="1">
    <citation type="submission" date="2015-04" db="EMBL/GenBank/DDBJ databases">
        <title>Taxonomic description and genome sequence of Salinicoccus sediminis sp. nov., a novel hyper halotolerant bacterium isolated from marine sediment.</title>
        <authorList>
            <person name="Mathan Kumar R."/>
            <person name="Kaur G."/>
            <person name="Kumar N."/>
            <person name="Kumar A."/>
            <person name="Singh N.K."/>
            <person name="Kaur N."/>
            <person name="Mayilraj S."/>
        </authorList>
    </citation>
    <scope>NUCLEOTIDE SEQUENCE [LARGE SCALE GENOMIC DNA]</scope>
    <source>
        <strain evidence="2 3">SV-16</strain>
    </source>
</reference>
<name>A0A0M2SQ38_9STAP</name>
<proteinExistence type="predicted"/>
<dbReference type="PANTHER" id="PTHR34818:SF1">
    <property type="entry name" value="PROTEIN BLI-3"/>
    <property type="match status" value="1"/>
</dbReference>
<organism evidence="2 3">
    <name type="scientific">Salinicoccus sediminis</name>
    <dbReference type="NCBI Taxonomy" id="1432562"/>
    <lineage>
        <taxon>Bacteria</taxon>
        <taxon>Bacillati</taxon>
        <taxon>Bacillota</taxon>
        <taxon>Bacilli</taxon>
        <taxon>Bacillales</taxon>
        <taxon>Staphylococcaceae</taxon>
        <taxon>Salinicoccus</taxon>
    </lineage>
</organism>
<dbReference type="InterPro" id="IPR012349">
    <property type="entry name" value="Split_barrel_FMN-bd"/>
</dbReference>
<evidence type="ECO:0000313" key="3">
    <source>
        <dbReference type="Proteomes" id="UP000034287"/>
    </source>
</evidence>
<dbReference type="STRING" id="1432562.WN59_05410"/>
<accession>A0A0M2SQ38</accession>
<dbReference type="PATRIC" id="fig|1432562.3.peg.1076"/>
<keyword evidence="3" id="KW-1185">Reference proteome</keyword>
<comment type="caution">
    <text evidence="2">The sequence shown here is derived from an EMBL/GenBank/DDBJ whole genome shotgun (WGS) entry which is preliminary data.</text>
</comment>
<dbReference type="Proteomes" id="UP000034287">
    <property type="component" value="Unassembled WGS sequence"/>
</dbReference>
<dbReference type="EMBL" id="LAYZ01000002">
    <property type="protein sequence ID" value="KKK35067.1"/>
    <property type="molecule type" value="Genomic_DNA"/>
</dbReference>
<sequence length="142" mass="16363">MNREDFTKELQKILDDNNIGTMATVRDNKPMSRYMYFYNDGLTLYTYTRKGTYKVEDLEKNPNTHILLGYEEREGLGERYVEIEGKASLPEDVTPDIDEVMAKAGELYEKLKGEDDMQAIRIDIDEVRIMNDGGNAPEPVDL</sequence>
<gene>
    <name evidence="2" type="ORF">WN59_05410</name>
</gene>
<dbReference type="Gene3D" id="2.30.110.10">
    <property type="entry name" value="Electron Transport, Fmn-binding Protein, Chain A"/>
    <property type="match status" value="1"/>
</dbReference>
<dbReference type="InterPro" id="IPR052917">
    <property type="entry name" value="Stress-Dev_Protein"/>
</dbReference>
<protein>
    <recommendedName>
        <fullName evidence="1">Pyridoxamine 5'-phosphate oxidase N-terminal domain-containing protein</fullName>
    </recommendedName>
</protein>
<dbReference type="InterPro" id="IPR011576">
    <property type="entry name" value="Pyridox_Oxase_N"/>
</dbReference>
<dbReference type="PANTHER" id="PTHR34818">
    <property type="entry name" value="PROTEIN BLI-3"/>
    <property type="match status" value="1"/>
</dbReference>